<dbReference type="SUPFAM" id="SSF55831">
    <property type="entry name" value="Thymidylate synthase/dCMP hydroxymethylase"/>
    <property type="match status" value="1"/>
</dbReference>
<dbReference type="EMBL" id="CP003914">
    <property type="protein sequence ID" value="AFX74666.1"/>
    <property type="molecule type" value="Genomic_DNA"/>
</dbReference>
<comment type="subcellular location">
    <subcellularLocation>
        <location evidence="6">Cytoplasm</location>
    </subcellularLocation>
</comment>
<evidence type="ECO:0000259" key="8">
    <source>
        <dbReference type="Pfam" id="PF00303"/>
    </source>
</evidence>
<dbReference type="InterPro" id="IPR020940">
    <property type="entry name" value="Thymidylate_synthase_AS"/>
</dbReference>
<feature type="binding site" evidence="6">
    <location>
        <position position="285"/>
    </location>
    <ligand>
        <name>(6R)-5,10-methylene-5,6,7,8-tetrahydrofolate</name>
        <dbReference type="ChEBI" id="CHEBI:15636"/>
    </ligand>
</feature>
<evidence type="ECO:0000256" key="6">
    <source>
        <dbReference type="HAMAP-Rule" id="MF_00008"/>
    </source>
</evidence>
<comment type="subunit">
    <text evidence="6">Homodimer.</text>
</comment>
<dbReference type="GO" id="GO:0005829">
    <property type="term" value="C:cytosol"/>
    <property type="evidence" value="ECO:0007669"/>
    <property type="project" value="TreeGrafter"/>
</dbReference>
<feature type="binding site" evidence="6">
    <location>
        <position position="51"/>
    </location>
    <ligand>
        <name>(6R)-5,10-methylene-5,6,7,8-tetrahydrofolate</name>
        <dbReference type="ChEBI" id="CHEBI:15636"/>
    </ligand>
</feature>
<evidence type="ECO:0000256" key="4">
    <source>
        <dbReference type="ARBA" id="ARBA00022679"/>
    </source>
</evidence>
<feature type="active site" evidence="7">
    <location>
        <position position="170"/>
    </location>
</feature>
<feature type="binding site" description="in other chain" evidence="6">
    <location>
        <begin position="190"/>
        <end position="193"/>
    </location>
    <ligand>
        <name>dUMP</name>
        <dbReference type="ChEBI" id="CHEBI:246422"/>
        <note>ligand shared between dimeric partners</note>
    </ligand>
</feature>
<feature type="domain" description="Thymidylate synthase/dCMP hydroxymethylase" evidence="8">
    <location>
        <begin position="2"/>
        <end position="286"/>
    </location>
</feature>
<evidence type="ECO:0000256" key="7">
    <source>
        <dbReference type="PROSITE-ProRule" id="PRU10016"/>
    </source>
</evidence>
<dbReference type="PRINTS" id="PR00108">
    <property type="entry name" value="THYMDSNTHASE"/>
</dbReference>
<evidence type="ECO:0000256" key="5">
    <source>
        <dbReference type="ARBA" id="ARBA00022727"/>
    </source>
</evidence>
<feature type="binding site" description="in other chain" evidence="6">
    <location>
        <position position="21"/>
    </location>
    <ligand>
        <name>dUMP</name>
        <dbReference type="ChEBI" id="CHEBI:246422"/>
        <note>ligand shared between dimeric partners</note>
    </ligand>
</feature>
<comment type="function">
    <text evidence="6">Catalyzes the reductive methylation of 2'-deoxyuridine-5'-monophosphate (dUMP) to 2'-deoxythymidine-5'-monophosphate (dTMP) while utilizing 5,10-methylenetetrahydrofolate (mTHF) as the methyl donor and reductant in the reaction, yielding dihydrofolate (DHF) as a by-product. This enzymatic reaction provides an intracellular de novo source of dTMP, an essential precursor for DNA biosynthesis.</text>
</comment>
<organism evidence="9 10">
    <name type="scientific">Mesomycoplasma hyorhinis SK76</name>
    <dbReference type="NCBI Taxonomy" id="1118964"/>
    <lineage>
        <taxon>Bacteria</taxon>
        <taxon>Bacillati</taxon>
        <taxon>Mycoplasmatota</taxon>
        <taxon>Mycoplasmoidales</taxon>
        <taxon>Metamycoplasmataceae</taxon>
        <taxon>Mesomycoplasma</taxon>
    </lineage>
</organism>
<accession>A0AAI8FE62</accession>
<keyword evidence="4 6" id="KW-0808">Transferase</keyword>
<dbReference type="Pfam" id="PF00303">
    <property type="entry name" value="Thymidylat_synt"/>
    <property type="match status" value="1"/>
</dbReference>
<feature type="binding site" description="in other chain" evidence="6">
    <location>
        <position position="201"/>
    </location>
    <ligand>
        <name>dUMP</name>
        <dbReference type="ChEBI" id="CHEBI:246422"/>
        <note>ligand shared between dimeric partners</note>
    </ligand>
</feature>
<name>A0AAI8FE62_MESHY</name>
<dbReference type="GO" id="GO:0006235">
    <property type="term" value="P:dTTP biosynthetic process"/>
    <property type="evidence" value="ECO:0007669"/>
    <property type="project" value="UniProtKB-UniRule"/>
</dbReference>
<dbReference type="GeneID" id="93248847"/>
<dbReference type="CDD" id="cd00351">
    <property type="entry name" value="TS_Pyrimidine_HMase"/>
    <property type="match status" value="1"/>
</dbReference>
<sequence>MRQYLEFLRHILQKGIKKTNRTIVDSINTFGYQMRFDLSEGFPLVTTKKTNFASIAHELLWFIKGDTNIKYLVDNNVNIWNEWPYENYKKSKEFQGESLKEFIVKIKENPSFAKQFGELGPVYGKQWRNFLGVDQLKKVIQEIKTNPNSRRLIVSAWNPLEIDSMLLPPCHSLFQFYVANNKLSCQLYQRSADAFLGVPFNIASYSLLVFMIAQECELEVGEFIHTIGDAHIYVNHIDQVNLQLTRIPHKLPKLKITKKPFFDIQFEDLQLIDYEHDSFIKGEVAV</sequence>
<evidence type="ECO:0000313" key="9">
    <source>
        <dbReference type="EMBL" id="AFX74666.1"/>
    </source>
</evidence>
<dbReference type="InterPro" id="IPR000398">
    <property type="entry name" value="Thymidylate_synthase"/>
</dbReference>
<reference evidence="9 10" key="1">
    <citation type="journal article" date="2013" name="Genome Announc.">
        <title>Complete Genome Sequence of Mycoplasma hyorhinis Strain SK76.</title>
        <authorList>
            <person name="Goodison S."/>
            <person name="Urquidi V."/>
            <person name="Kumar D."/>
            <person name="Reyes L."/>
            <person name="Rosser C.J."/>
        </authorList>
    </citation>
    <scope>NUCLEOTIDE SEQUENCE [LARGE SCALE GENOMIC DNA]</scope>
    <source>
        <strain evidence="9 10">SK76</strain>
    </source>
</reference>
<dbReference type="GO" id="GO:0032259">
    <property type="term" value="P:methylation"/>
    <property type="evidence" value="ECO:0007669"/>
    <property type="project" value="UniProtKB-KW"/>
</dbReference>
<evidence type="ECO:0000256" key="3">
    <source>
        <dbReference type="ARBA" id="ARBA00022603"/>
    </source>
</evidence>
<dbReference type="GO" id="GO:0004799">
    <property type="term" value="F:thymidylate synthase activity"/>
    <property type="evidence" value="ECO:0007669"/>
    <property type="project" value="UniProtKB-UniRule"/>
</dbReference>
<dbReference type="NCBIfam" id="NF002496">
    <property type="entry name" value="PRK01827.1-2"/>
    <property type="match status" value="1"/>
</dbReference>
<gene>
    <name evidence="6" type="primary">thyA</name>
    <name evidence="9" type="ORF">MOS_765</name>
</gene>
<feature type="binding site" evidence="6">
    <location>
        <begin position="150"/>
        <end position="151"/>
    </location>
    <ligand>
        <name>dUMP</name>
        <dbReference type="ChEBI" id="CHEBI:246422"/>
        <note>ligand shared between dimeric partners</note>
    </ligand>
</feature>
<dbReference type="InterPro" id="IPR045097">
    <property type="entry name" value="Thymidate_synth/dCMP_Mease"/>
</dbReference>
<comment type="pathway">
    <text evidence="6">Pyrimidine metabolism; dTTP biosynthesis.</text>
</comment>
<evidence type="ECO:0000256" key="2">
    <source>
        <dbReference type="ARBA" id="ARBA00022490"/>
    </source>
</evidence>
<evidence type="ECO:0000313" key="10">
    <source>
        <dbReference type="Proteomes" id="UP000009399"/>
    </source>
</evidence>
<dbReference type="AlphaFoldDB" id="A0AAI8FE62"/>
<dbReference type="NCBIfam" id="TIGR03284">
    <property type="entry name" value="thym_sym"/>
    <property type="match status" value="1"/>
</dbReference>
<keyword evidence="2 6" id="KW-0963">Cytoplasm</keyword>
<dbReference type="HAMAP" id="MF_00008">
    <property type="entry name" value="Thymidy_synth_bact"/>
    <property type="match status" value="1"/>
</dbReference>
<dbReference type="GO" id="GO:0006231">
    <property type="term" value="P:dTMP biosynthetic process"/>
    <property type="evidence" value="ECO:0007669"/>
    <property type="project" value="UniProtKB-UniRule"/>
</dbReference>
<dbReference type="PANTHER" id="PTHR11548">
    <property type="entry name" value="THYMIDYLATE SYNTHASE 1"/>
    <property type="match status" value="1"/>
</dbReference>
<dbReference type="Gene3D" id="3.30.572.10">
    <property type="entry name" value="Thymidylate synthase/dCMP hydroxymethylase domain"/>
    <property type="match status" value="1"/>
</dbReference>
<comment type="catalytic activity">
    <reaction evidence="6">
        <text>dUMP + (6R)-5,10-methylene-5,6,7,8-tetrahydrofolate = 7,8-dihydrofolate + dTMP</text>
        <dbReference type="Rhea" id="RHEA:12104"/>
        <dbReference type="ChEBI" id="CHEBI:15636"/>
        <dbReference type="ChEBI" id="CHEBI:57451"/>
        <dbReference type="ChEBI" id="CHEBI:63528"/>
        <dbReference type="ChEBI" id="CHEBI:246422"/>
        <dbReference type="EC" id="2.1.1.45"/>
    </reaction>
</comment>
<dbReference type="PROSITE" id="PS00091">
    <property type="entry name" value="THYMIDYLATE_SYNTHASE"/>
    <property type="match status" value="1"/>
</dbReference>
<feature type="binding site" evidence="6">
    <location>
        <position position="193"/>
    </location>
    <ligand>
        <name>(6R)-5,10-methylene-5,6,7,8-tetrahydrofolate</name>
        <dbReference type="ChEBI" id="CHEBI:15636"/>
    </ligand>
</feature>
<dbReference type="Proteomes" id="UP000009399">
    <property type="component" value="Chromosome"/>
</dbReference>
<feature type="binding site" description="in other chain" evidence="6">
    <location>
        <begin position="231"/>
        <end position="233"/>
    </location>
    <ligand>
        <name>dUMP</name>
        <dbReference type="ChEBI" id="CHEBI:246422"/>
        <note>ligand shared between dimeric partners</note>
    </ligand>
</feature>
<evidence type="ECO:0000256" key="1">
    <source>
        <dbReference type="ARBA" id="ARBA00011947"/>
    </source>
</evidence>
<dbReference type="InterPro" id="IPR036926">
    <property type="entry name" value="Thymidate_synth/dCMP_Mease_sf"/>
</dbReference>
<keyword evidence="5 6" id="KW-0545">Nucleotide biosynthesis</keyword>
<dbReference type="NCBIfam" id="NF002497">
    <property type="entry name" value="PRK01827.1-3"/>
    <property type="match status" value="1"/>
</dbReference>
<dbReference type="PANTHER" id="PTHR11548:SF9">
    <property type="entry name" value="THYMIDYLATE SYNTHASE"/>
    <property type="match status" value="1"/>
</dbReference>
<comment type="similarity">
    <text evidence="6">Belongs to the thymidylate synthase family. Bacterial-type ThyA subfamily.</text>
</comment>
<keyword evidence="3 6" id="KW-0489">Methyltransferase</keyword>
<dbReference type="RefSeq" id="WP_013302474.1">
    <property type="nucleotide sequence ID" value="NC_019552.1"/>
</dbReference>
<dbReference type="EC" id="2.1.1.45" evidence="1 6"/>
<dbReference type="InterPro" id="IPR023451">
    <property type="entry name" value="Thymidate_synth/dCMP_Mease_dom"/>
</dbReference>
<proteinExistence type="inferred from homology"/>
<feature type="active site" description="Nucleophile" evidence="6">
    <location>
        <position position="170"/>
    </location>
</feature>
<protein>
    <recommendedName>
        <fullName evidence="1 6">Thymidylate synthase</fullName>
        <shortName evidence="6">TS</shortName>
        <shortName evidence="6">TSase</shortName>
        <ecNumber evidence="1 6">2.1.1.45</ecNumber>
    </recommendedName>
</protein>
<dbReference type="KEGG" id="mhs:MOS_765"/>